<protein>
    <submittedName>
        <fullName evidence="1">Uncharacterized protein</fullName>
    </submittedName>
</protein>
<dbReference type="EMBL" id="JACHFQ010000007">
    <property type="protein sequence ID" value="MBB5226859.1"/>
    <property type="molecule type" value="Genomic_DNA"/>
</dbReference>
<reference evidence="1 2" key="1">
    <citation type="submission" date="2020-08" db="EMBL/GenBank/DDBJ databases">
        <title>Genomic Encyclopedia of Type Strains, Phase IV (KMG-IV): sequencing the most valuable type-strain genomes for metagenomic binning, comparative biology and taxonomic classification.</title>
        <authorList>
            <person name="Goeker M."/>
        </authorList>
    </citation>
    <scope>NUCLEOTIDE SEQUENCE [LARGE SCALE GENOMIC DNA]</scope>
    <source>
        <strain evidence="1 2">DSM 103462</strain>
    </source>
</reference>
<organism evidence="1 2">
    <name type="scientific">Treponema ruminis</name>
    <dbReference type="NCBI Taxonomy" id="744515"/>
    <lineage>
        <taxon>Bacteria</taxon>
        <taxon>Pseudomonadati</taxon>
        <taxon>Spirochaetota</taxon>
        <taxon>Spirochaetia</taxon>
        <taxon>Spirochaetales</taxon>
        <taxon>Treponemataceae</taxon>
        <taxon>Treponema</taxon>
    </lineage>
</organism>
<gene>
    <name evidence="1" type="ORF">HNP76_002247</name>
</gene>
<proteinExistence type="predicted"/>
<evidence type="ECO:0000313" key="2">
    <source>
        <dbReference type="Proteomes" id="UP000518887"/>
    </source>
</evidence>
<dbReference type="RefSeq" id="WP_184660515.1">
    <property type="nucleotide sequence ID" value="NZ_CP031518.1"/>
</dbReference>
<keyword evidence="2" id="KW-1185">Reference proteome</keyword>
<comment type="caution">
    <text evidence="1">The sequence shown here is derived from an EMBL/GenBank/DDBJ whole genome shotgun (WGS) entry which is preliminary data.</text>
</comment>
<name>A0A7W8GAR7_9SPIR</name>
<evidence type="ECO:0000313" key="1">
    <source>
        <dbReference type="EMBL" id="MBB5226859.1"/>
    </source>
</evidence>
<dbReference type="AlphaFoldDB" id="A0A7W8GAR7"/>
<dbReference type="Proteomes" id="UP000518887">
    <property type="component" value="Unassembled WGS sequence"/>
</dbReference>
<sequence>MKDDDFIGYSMEMHYMTPDQKVLYLKELVDSMQKDYKKPRFIVTSVEELEQKLDEGFKSIEEERKENALIATWTDKSL</sequence>
<accession>A0A7W8GAR7</accession>